<dbReference type="EMBL" id="QEEZ01000005">
    <property type="protein sequence ID" value="PWC02165.1"/>
    <property type="molecule type" value="Genomic_DNA"/>
</dbReference>
<organism evidence="7 8">
    <name type="scientific">Corynebacterium yudongzhengii</name>
    <dbReference type="NCBI Taxonomy" id="2080740"/>
    <lineage>
        <taxon>Bacteria</taxon>
        <taxon>Bacillati</taxon>
        <taxon>Actinomycetota</taxon>
        <taxon>Actinomycetes</taxon>
        <taxon>Mycobacteriales</taxon>
        <taxon>Corynebacteriaceae</taxon>
        <taxon>Corynebacterium</taxon>
    </lineage>
</organism>
<dbReference type="Proteomes" id="UP000244989">
    <property type="component" value="Unassembled WGS sequence"/>
</dbReference>
<gene>
    <name evidence="7" type="ORF">DF222_03495</name>
</gene>
<dbReference type="PANTHER" id="PTHR39087">
    <property type="entry name" value="UPF0104 MEMBRANE PROTEIN MJ1595"/>
    <property type="match status" value="1"/>
</dbReference>
<feature type="transmembrane region" description="Helical" evidence="6">
    <location>
        <begin position="311"/>
        <end position="332"/>
    </location>
</feature>
<evidence type="ECO:0000256" key="6">
    <source>
        <dbReference type="SAM" id="Phobius"/>
    </source>
</evidence>
<dbReference type="GO" id="GO:0005886">
    <property type="term" value="C:plasma membrane"/>
    <property type="evidence" value="ECO:0007669"/>
    <property type="project" value="UniProtKB-SubCell"/>
</dbReference>
<accession>A0A2U1T874</accession>
<comment type="subcellular location">
    <subcellularLocation>
        <location evidence="1">Cell membrane</location>
        <topology evidence="1">Multi-pass membrane protein</topology>
    </subcellularLocation>
</comment>
<protein>
    <submittedName>
        <fullName evidence="7">UPF0104 family protein</fullName>
    </submittedName>
</protein>
<keyword evidence="5 6" id="KW-0472">Membrane</keyword>
<dbReference type="PANTHER" id="PTHR39087:SF2">
    <property type="entry name" value="UPF0104 MEMBRANE PROTEIN MJ1595"/>
    <property type="match status" value="1"/>
</dbReference>
<evidence type="ECO:0000313" key="8">
    <source>
        <dbReference type="Proteomes" id="UP000244989"/>
    </source>
</evidence>
<feature type="transmembrane region" description="Helical" evidence="6">
    <location>
        <begin position="44"/>
        <end position="69"/>
    </location>
</feature>
<keyword evidence="3 6" id="KW-0812">Transmembrane</keyword>
<dbReference type="Pfam" id="PF03706">
    <property type="entry name" value="LPG_synthase_TM"/>
    <property type="match status" value="1"/>
</dbReference>
<keyword evidence="2" id="KW-1003">Cell membrane</keyword>
<sequence length="349" mass="37050">MSAAARRWLRWLIPLVLLAIVVFAFRDQLAFIGQAFRELRDAHLVPITLATIAAVISLAAMGAVMQILLRAGQVHIGLGQSTALTLASNAWSTTLPAGPAFSAVLTFQVQRRWGAPAVVCAWFVVISSVISTMWLAVIGIAAVLLGADLGLWSLLATLGITIAATAFIYWISLRPDILCRWAHALLPRANRMLRREASAGLEGVDKQLGVLSTVRLGVGGFTLASAYSLLNRLTDAAVVWFSVWAVTGELPGLQSGVNQTTLMGVLLAYITAKLAGSAQVTPSGLGTVEAAIIATLVATGMTAVDATGTAIIYRAISFALITAIGWAIYFLYYARDGFSGPAQLRERIE</sequence>
<keyword evidence="4 6" id="KW-1133">Transmembrane helix</keyword>
<dbReference type="AlphaFoldDB" id="A0A2U1T874"/>
<dbReference type="OrthoDB" id="4481258at2"/>
<evidence type="ECO:0000256" key="1">
    <source>
        <dbReference type="ARBA" id="ARBA00004651"/>
    </source>
</evidence>
<keyword evidence="8" id="KW-1185">Reference proteome</keyword>
<dbReference type="RefSeq" id="WP_108432383.1">
    <property type="nucleotide sequence ID" value="NZ_CP026947.1"/>
</dbReference>
<proteinExistence type="predicted"/>
<evidence type="ECO:0000256" key="3">
    <source>
        <dbReference type="ARBA" id="ARBA00022692"/>
    </source>
</evidence>
<name>A0A2U1T874_9CORY</name>
<dbReference type="InterPro" id="IPR022791">
    <property type="entry name" value="L-PG_synthase/AglD"/>
</dbReference>
<feature type="transmembrane region" description="Helical" evidence="6">
    <location>
        <begin position="151"/>
        <end position="171"/>
    </location>
</feature>
<reference evidence="8" key="1">
    <citation type="submission" date="2018-04" db="EMBL/GenBank/DDBJ databases">
        <authorList>
            <person name="Liu S."/>
            <person name="Wang Z."/>
            <person name="Li J."/>
        </authorList>
    </citation>
    <scope>NUCLEOTIDE SEQUENCE [LARGE SCALE GENOMIC DNA]</scope>
    <source>
        <strain evidence="8">2189</strain>
    </source>
</reference>
<evidence type="ECO:0000256" key="2">
    <source>
        <dbReference type="ARBA" id="ARBA00022475"/>
    </source>
</evidence>
<comment type="caution">
    <text evidence="7">The sequence shown here is derived from an EMBL/GenBank/DDBJ whole genome shotgun (WGS) entry which is preliminary data.</text>
</comment>
<dbReference type="KEGG" id="cyz:C3B44_10900"/>
<evidence type="ECO:0000256" key="4">
    <source>
        <dbReference type="ARBA" id="ARBA00022989"/>
    </source>
</evidence>
<evidence type="ECO:0000256" key="5">
    <source>
        <dbReference type="ARBA" id="ARBA00023136"/>
    </source>
</evidence>
<feature type="transmembrane region" description="Helical" evidence="6">
    <location>
        <begin position="12"/>
        <end position="32"/>
    </location>
</feature>
<feature type="transmembrane region" description="Helical" evidence="6">
    <location>
        <begin position="119"/>
        <end position="145"/>
    </location>
</feature>
<evidence type="ECO:0000313" key="7">
    <source>
        <dbReference type="EMBL" id="PWC02165.1"/>
    </source>
</evidence>